<comment type="caution">
    <text evidence="1">The sequence shown here is derived from an EMBL/GenBank/DDBJ whole genome shotgun (WGS) entry which is preliminary data.</text>
</comment>
<accession>A0A1E5V6C9</accession>
<evidence type="ECO:0000313" key="2">
    <source>
        <dbReference type="Proteomes" id="UP000095767"/>
    </source>
</evidence>
<name>A0A1E5V6C9_9POAL</name>
<dbReference type="AlphaFoldDB" id="A0A1E5V6C9"/>
<evidence type="ECO:0000313" key="1">
    <source>
        <dbReference type="EMBL" id="OEL20668.1"/>
    </source>
</evidence>
<feature type="non-terminal residue" evidence="1">
    <location>
        <position position="1"/>
    </location>
</feature>
<organism evidence="1 2">
    <name type="scientific">Dichanthelium oligosanthes</name>
    <dbReference type="NCBI Taxonomy" id="888268"/>
    <lineage>
        <taxon>Eukaryota</taxon>
        <taxon>Viridiplantae</taxon>
        <taxon>Streptophyta</taxon>
        <taxon>Embryophyta</taxon>
        <taxon>Tracheophyta</taxon>
        <taxon>Spermatophyta</taxon>
        <taxon>Magnoliopsida</taxon>
        <taxon>Liliopsida</taxon>
        <taxon>Poales</taxon>
        <taxon>Poaceae</taxon>
        <taxon>PACMAD clade</taxon>
        <taxon>Panicoideae</taxon>
        <taxon>Panicodae</taxon>
        <taxon>Paniceae</taxon>
        <taxon>Dichantheliinae</taxon>
        <taxon>Dichanthelium</taxon>
    </lineage>
</organism>
<dbReference type="Proteomes" id="UP000095767">
    <property type="component" value="Unassembled WGS sequence"/>
</dbReference>
<proteinExistence type="predicted"/>
<dbReference type="EMBL" id="LWDX02050016">
    <property type="protein sequence ID" value="OEL20668.1"/>
    <property type="molecule type" value="Genomic_DNA"/>
</dbReference>
<reference evidence="1 2" key="1">
    <citation type="submission" date="2016-09" db="EMBL/GenBank/DDBJ databases">
        <title>The draft genome of Dichanthelium oligosanthes: A C3 panicoid grass species.</title>
        <authorList>
            <person name="Studer A.J."/>
            <person name="Schnable J.C."/>
            <person name="Brutnell T.P."/>
        </authorList>
    </citation>
    <scope>NUCLEOTIDE SEQUENCE [LARGE SCALE GENOMIC DNA]</scope>
    <source>
        <strain evidence="2">cv. Kellogg 1175</strain>
        <tissue evidence="1">Leaf</tissue>
    </source>
</reference>
<sequence>LKPLWPVGSRCRRARRCCPFQPPLEYGRPLARPGLGFGTTLLLLEGEGLVWSSHACFLFSSVDEVSWSNPFCSGLVFTTG</sequence>
<protein>
    <submittedName>
        <fullName evidence="1">Uncharacterized protein</fullName>
    </submittedName>
</protein>
<gene>
    <name evidence="1" type="ORF">BAE44_0018312</name>
</gene>
<keyword evidence="2" id="KW-1185">Reference proteome</keyword>